<dbReference type="OrthoDB" id="8915289at2759"/>
<comment type="subcellular location">
    <subcellularLocation>
        <location evidence="1">Membrane</location>
        <topology evidence="1">Single-pass membrane protein</topology>
    </subcellularLocation>
</comment>
<sequence>MSPDRTRFLILAVMLLTAHAARAINVRLEAPQWVPLGGQALLRCRYSVQFTDLHMVAWFRDNKKIFTFIKGRRPAFTNHTVPGAEVDMTHSNEREVLLTNMDVNATGDFYCEVSTEVPSIYTKASEEVLITVYKPQRSPPKVTGLDTDYAPGQRVSANCTSVDGHPPPAITWLLDDIPVDESQVVTWVQPVGSSISGSSLSLVMDPLDERQEAREVKVTCVASHPPYTGPLEYVDIQRKEITVSVMKPQETFDNTLESISSSSAAANAALRGRPVEAVVLLAAVGCVLRRP</sequence>
<name>A0A9C6WNZ6_FRAOC</name>
<dbReference type="GeneID" id="113208343"/>
<dbReference type="PANTHER" id="PTHR21261">
    <property type="entry name" value="BEAT PROTEIN"/>
    <property type="match status" value="1"/>
</dbReference>
<dbReference type="InterPro" id="IPR036179">
    <property type="entry name" value="Ig-like_dom_sf"/>
</dbReference>
<dbReference type="InterPro" id="IPR013783">
    <property type="entry name" value="Ig-like_fold"/>
</dbReference>
<dbReference type="InterPro" id="IPR007110">
    <property type="entry name" value="Ig-like_dom"/>
</dbReference>
<evidence type="ECO:0000256" key="1">
    <source>
        <dbReference type="ARBA" id="ARBA00004167"/>
    </source>
</evidence>
<dbReference type="SMART" id="SM00409">
    <property type="entry name" value="IG"/>
    <property type="match status" value="2"/>
</dbReference>
<dbReference type="AlphaFoldDB" id="A0A9C6WNZ6"/>
<keyword evidence="3" id="KW-1015">Disulfide bond</keyword>
<dbReference type="Proteomes" id="UP000504606">
    <property type="component" value="Unplaced"/>
</dbReference>
<evidence type="ECO:0000313" key="6">
    <source>
        <dbReference type="Proteomes" id="UP000504606"/>
    </source>
</evidence>
<evidence type="ECO:0000259" key="5">
    <source>
        <dbReference type="PROSITE" id="PS50835"/>
    </source>
</evidence>
<evidence type="ECO:0000256" key="4">
    <source>
        <dbReference type="SAM" id="SignalP"/>
    </source>
</evidence>
<feature type="chain" id="PRO_5039432396" evidence="4">
    <location>
        <begin position="24"/>
        <end position="291"/>
    </location>
</feature>
<dbReference type="PROSITE" id="PS50835">
    <property type="entry name" value="IG_LIKE"/>
    <property type="match status" value="2"/>
</dbReference>
<feature type="domain" description="Ig-like" evidence="5">
    <location>
        <begin position="3"/>
        <end position="131"/>
    </location>
</feature>
<dbReference type="InterPro" id="IPR003599">
    <property type="entry name" value="Ig_sub"/>
</dbReference>
<feature type="domain" description="Ig-like" evidence="5">
    <location>
        <begin position="140"/>
        <end position="237"/>
    </location>
</feature>
<dbReference type="InterPro" id="IPR013162">
    <property type="entry name" value="CD80_C2-set"/>
</dbReference>
<evidence type="ECO:0000256" key="3">
    <source>
        <dbReference type="ARBA" id="ARBA00023157"/>
    </source>
</evidence>
<dbReference type="SUPFAM" id="SSF48726">
    <property type="entry name" value="Immunoglobulin"/>
    <property type="match status" value="2"/>
</dbReference>
<reference evidence="7" key="1">
    <citation type="submission" date="2025-08" db="UniProtKB">
        <authorList>
            <consortium name="RefSeq"/>
        </authorList>
    </citation>
    <scope>IDENTIFICATION</scope>
    <source>
        <tissue evidence="7">Whole organism</tissue>
    </source>
</reference>
<keyword evidence="2" id="KW-0472">Membrane</keyword>
<protein>
    <submittedName>
        <fullName evidence="7">Hemicentin-2-like isoform X1</fullName>
    </submittedName>
</protein>
<dbReference type="PANTHER" id="PTHR21261:SF3">
    <property type="entry name" value="BEATEN PATH VII"/>
    <property type="match status" value="1"/>
</dbReference>
<evidence type="ECO:0000256" key="2">
    <source>
        <dbReference type="ARBA" id="ARBA00023136"/>
    </source>
</evidence>
<accession>A0A9C6WNZ6</accession>
<proteinExistence type="predicted"/>
<dbReference type="Gene3D" id="2.60.40.10">
    <property type="entry name" value="Immunoglobulins"/>
    <property type="match status" value="2"/>
</dbReference>
<dbReference type="KEGG" id="foc:113208343"/>
<dbReference type="Pfam" id="PF08205">
    <property type="entry name" value="C2-set_2"/>
    <property type="match status" value="1"/>
</dbReference>
<keyword evidence="6" id="KW-1185">Reference proteome</keyword>
<gene>
    <name evidence="7" type="primary">LOC113208343</name>
</gene>
<dbReference type="RefSeq" id="XP_052123002.1">
    <property type="nucleotide sequence ID" value="XM_052267042.1"/>
</dbReference>
<dbReference type="GO" id="GO:0016020">
    <property type="term" value="C:membrane"/>
    <property type="evidence" value="ECO:0007669"/>
    <property type="project" value="UniProtKB-SubCell"/>
</dbReference>
<evidence type="ECO:0000313" key="7">
    <source>
        <dbReference type="RefSeq" id="XP_052123002.1"/>
    </source>
</evidence>
<organism evidence="6 7">
    <name type="scientific">Frankliniella occidentalis</name>
    <name type="common">Western flower thrips</name>
    <name type="synonym">Euthrips occidentalis</name>
    <dbReference type="NCBI Taxonomy" id="133901"/>
    <lineage>
        <taxon>Eukaryota</taxon>
        <taxon>Metazoa</taxon>
        <taxon>Ecdysozoa</taxon>
        <taxon>Arthropoda</taxon>
        <taxon>Hexapoda</taxon>
        <taxon>Insecta</taxon>
        <taxon>Pterygota</taxon>
        <taxon>Neoptera</taxon>
        <taxon>Paraneoptera</taxon>
        <taxon>Thysanoptera</taxon>
        <taxon>Terebrantia</taxon>
        <taxon>Thripoidea</taxon>
        <taxon>Thripidae</taxon>
        <taxon>Frankliniella</taxon>
    </lineage>
</organism>
<feature type="signal peptide" evidence="4">
    <location>
        <begin position="1"/>
        <end position="23"/>
    </location>
</feature>
<keyword evidence="4" id="KW-0732">Signal</keyword>